<dbReference type="STRING" id="1073423.SAMN04488700_0515"/>
<dbReference type="PROSITE" id="PS50949">
    <property type="entry name" value="HTH_GNTR"/>
    <property type="match status" value="1"/>
</dbReference>
<dbReference type="InterPro" id="IPR036388">
    <property type="entry name" value="WH-like_DNA-bd_sf"/>
</dbReference>
<dbReference type="Pfam" id="PF00392">
    <property type="entry name" value="GntR"/>
    <property type="match status" value="1"/>
</dbReference>
<accession>A0A1X7MTB8</accession>
<evidence type="ECO:0000256" key="3">
    <source>
        <dbReference type="ARBA" id="ARBA00023163"/>
    </source>
</evidence>
<evidence type="ECO:0000259" key="4">
    <source>
        <dbReference type="PROSITE" id="PS50949"/>
    </source>
</evidence>
<protein>
    <submittedName>
        <fullName evidence="5">Transcriptional regulator, GntR family</fullName>
    </submittedName>
</protein>
<sequence length="130" mass="15020">MNIQFNKRDPIYLQVVQYFKQEMAIAHLKPGQEIPSRRDLANQLKINPNTAQKAYKEMENSGLIYTEGNLPSRITEDSNVLKNVRKELLDEATDHFIVAIKPIQVPLDELVDLVKKKYIQASKDKEDSHD</sequence>
<dbReference type="RefSeq" id="WP_085558823.1">
    <property type="nucleotide sequence ID" value="NZ_FOAH01000020.1"/>
</dbReference>
<evidence type="ECO:0000256" key="1">
    <source>
        <dbReference type="ARBA" id="ARBA00023015"/>
    </source>
</evidence>
<dbReference type="GO" id="GO:0003700">
    <property type="term" value="F:DNA-binding transcription factor activity"/>
    <property type="evidence" value="ECO:0007669"/>
    <property type="project" value="InterPro"/>
</dbReference>
<proteinExistence type="predicted"/>
<reference evidence="5 6" key="1">
    <citation type="submission" date="2017-04" db="EMBL/GenBank/DDBJ databases">
        <authorList>
            <person name="Afonso C.L."/>
            <person name="Miller P.J."/>
            <person name="Scott M.A."/>
            <person name="Spackman E."/>
            <person name="Goraichik I."/>
            <person name="Dimitrov K.M."/>
            <person name="Suarez D.L."/>
            <person name="Swayne D.E."/>
        </authorList>
    </citation>
    <scope>NUCLEOTIDE SEQUENCE [LARGE SCALE GENOMIC DNA]</scope>
    <source>
        <strain evidence="5 6">LMG26642</strain>
    </source>
</reference>
<dbReference type="SMART" id="SM00345">
    <property type="entry name" value="HTH_GNTR"/>
    <property type="match status" value="1"/>
</dbReference>
<dbReference type="SUPFAM" id="SSF46785">
    <property type="entry name" value="Winged helix' DNA-binding domain"/>
    <property type="match status" value="1"/>
</dbReference>
<keyword evidence="2" id="KW-0238">DNA-binding</keyword>
<name>A0A1X7MTB8_9LACT</name>
<feature type="domain" description="HTH gntR-type" evidence="4">
    <location>
        <begin position="9"/>
        <end position="77"/>
    </location>
</feature>
<gene>
    <name evidence="5" type="ORF">SAMN04488700_0515</name>
</gene>
<dbReference type="PANTHER" id="PTHR38445">
    <property type="entry name" value="HTH-TYPE TRANSCRIPTIONAL REPRESSOR YTRA"/>
    <property type="match status" value="1"/>
</dbReference>
<keyword evidence="1" id="KW-0805">Transcription regulation</keyword>
<organism evidence="5 6">
    <name type="scientific">Carnobacterium iners</name>
    <dbReference type="NCBI Taxonomy" id="1073423"/>
    <lineage>
        <taxon>Bacteria</taxon>
        <taxon>Bacillati</taxon>
        <taxon>Bacillota</taxon>
        <taxon>Bacilli</taxon>
        <taxon>Lactobacillales</taxon>
        <taxon>Carnobacteriaceae</taxon>
        <taxon>Carnobacterium</taxon>
    </lineage>
</organism>
<evidence type="ECO:0000313" key="5">
    <source>
        <dbReference type="EMBL" id="SMH27193.1"/>
    </source>
</evidence>
<keyword evidence="6" id="KW-1185">Reference proteome</keyword>
<keyword evidence="3" id="KW-0804">Transcription</keyword>
<dbReference type="InterPro" id="IPR036390">
    <property type="entry name" value="WH_DNA-bd_sf"/>
</dbReference>
<dbReference type="Proteomes" id="UP000193435">
    <property type="component" value="Unassembled WGS sequence"/>
</dbReference>
<dbReference type="OrthoDB" id="362473at2"/>
<dbReference type="InterPro" id="IPR000524">
    <property type="entry name" value="Tscrpt_reg_HTH_GntR"/>
</dbReference>
<dbReference type="GO" id="GO:0003677">
    <property type="term" value="F:DNA binding"/>
    <property type="evidence" value="ECO:0007669"/>
    <property type="project" value="UniProtKB-KW"/>
</dbReference>
<dbReference type="Gene3D" id="1.10.10.10">
    <property type="entry name" value="Winged helix-like DNA-binding domain superfamily/Winged helix DNA-binding domain"/>
    <property type="match status" value="1"/>
</dbReference>
<dbReference type="CDD" id="cd07377">
    <property type="entry name" value="WHTH_GntR"/>
    <property type="match status" value="1"/>
</dbReference>
<dbReference type="PANTHER" id="PTHR38445:SF6">
    <property type="entry name" value="GNTR-FAMILY TRANSCRIPTIONAL REGULATOR"/>
    <property type="match status" value="1"/>
</dbReference>
<dbReference type="EMBL" id="FXBJ01000002">
    <property type="protein sequence ID" value="SMH27193.1"/>
    <property type="molecule type" value="Genomic_DNA"/>
</dbReference>
<evidence type="ECO:0000313" key="6">
    <source>
        <dbReference type="Proteomes" id="UP000193435"/>
    </source>
</evidence>
<evidence type="ECO:0000256" key="2">
    <source>
        <dbReference type="ARBA" id="ARBA00023125"/>
    </source>
</evidence>
<dbReference type="AlphaFoldDB" id="A0A1X7MTB8"/>